<feature type="compositionally biased region" description="Basic residues" evidence="1">
    <location>
        <begin position="36"/>
        <end position="50"/>
    </location>
</feature>
<feature type="compositionally biased region" description="Basic and acidic residues" evidence="1">
    <location>
        <begin position="133"/>
        <end position="149"/>
    </location>
</feature>
<organism evidence="2 3">
    <name type="scientific">Panicum virgatum</name>
    <name type="common">Blackwell switchgrass</name>
    <dbReference type="NCBI Taxonomy" id="38727"/>
    <lineage>
        <taxon>Eukaryota</taxon>
        <taxon>Viridiplantae</taxon>
        <taxon>Streptophyta</taxon>
        <taxon>Embryophyta</taxon>
        <taxon>Tracheophyta</taxon>
        <taxon>Spermatophyta</taxon>
        <taxon>Magnoliopsida</taxon>
        <taxon>Liliopsida</taxon>
        <taxon>Poales</taxon>
        <taxon>Poaceae</taxon>
        <taxon>PACMAD clade</taxon>
        <taxon>Panicoideae</taxon>
        <taxon>Panicodae</taxon>
        <taxon>Paniceae</taxon>
        <taxon>Panicinae</taxon>
        <taxon>Panicum</taxon>
        <taxon>Panicum sect. Hiantes</taxon>
    </lineage>
</organism>
<feature type="region of interest" description="Disordered" evidence="1">
    <location>
        <begin position="103"/>
        <end position="197"/>
    </location>
</feature>
<protein>
    <submittedName>
        <fullName evidence="2">Uncharacterized protein</fullName>
    </submittedName>
</protein>
<dbReference type="Proteomes" id="UP000823388">
    <property type="component" value="Chromosome 5K"/>
</dbReference>
<feature type="region of interest" description="Disordered" evidence="1">
    <location>
        <begin position="36"/>
        <end position="64"/>
    </location>
</feature>
<evidence type="ECO:0000313" key="3">
    <source>
        <dbReference type="Proteomes" id="UP000823388"/>
    </source>
</evidence>
<gene>
    <name evidence="2" type="ORF">PVAP13_5KG410007</name>
</gene>
<dbReference type="PROSITE" id="PS51257">
    <property type="entry name" value="PROKAR_LIPOPROTEIN"/>
    <property type="match status" value="1"/>
</dbReference>
<feature type="compositionally biased region" description="Gly residues" evidence="1">
    <location>
        <begin position="150"/>
        <end position="176"/>
    </location>
</feature>
<dbReference type="AlphaFoldDB" id="A0A8T0SSC3"/>
<evidence type="ECO:0000256" key="1">
    <source>
        <dbReference type="SAM" id="MobiDB-lite"/>
    </source>
</evidence>
<reference evidence="2" key="1">
    <citation type="submission" date="2020-05" db="EMBL/GenBank/DDBJ databases">
        <title>WGS assembly of Panicum virgatum.</title>
        <authorList>
            <person name="Lovell J.T."/>
            <person name="Jenkins J."/>
            <person name="Shu S."/>
            <person name="Juenger T.E."/>
            <person name="Schmutz J."/>
        </authorList>
    </citation>
    <scope>NUCLEOTIDE SEQUENCE</scope>
    <source>
        <strain evidence="2">AP13</strain>
    </source>
</reference>
<sequence>MPRIGVNLPGRRPRRAARPHQPLSALGVACLRHHLRQRGHARDARRRGGRLHPVPHLGPSKAPLGARRPLRWAALPPEHVPASDDGRDGLWDMRVHVVPDAARPGGAVAGVDGQGHRGQLRRGDEGGSLLQREAARAGDRARHGGDGAAERGGAGRGRGAALGIGGGGGDEQPGGEQGRREGLQQGRHPGVRAYWDS</sequence>
<evidence type="ECO:0000313" key="2">
    <source>
        <dbReference type="EMBL" id="KAG2599039.1"/>
    </source>
</evidence>
<keyword evidence="3" id="KW-1185">Reference proteome</keyword>
<comment type="caution">
    <text evidence="2">The sequence shown here is derived from an EMBL/GenBank/DDBJ whole genome shotgun (WGS) entry which is preliminary data.</text>
</comment>
<accession>A0A8T0SSC3</accession>
<dbReference type="EMBL" id="CM029045">
    <property type="protein sequence ID" value="KAG2599039.1"/>
    <property type="molecule type" value="Genomic_DNA"/>
</dbReference>
<name>A0A8T0SSC3_PANVG</name>
<proteinExistence type="predicted"/>
<feature type="region of interest" description="Disordered" evidence="1">
    <location>
        <begin position="1"/>
        <end position="20"/>
    </location>
</feature>